<accession>A0AAV9DRM0</accession>
<name>A0AAV9DRM0_ACOCL</name>
<protein>
    <submittedName>
        <fullName evidence="2">Uncharacterized protein</fullName>
    </submittedName>
</protein>
<feature type="compositionally biased region" description="Basic residues" evidence="1">
    <location>
        <begin position="17"/>
        <end position="28"/>
    </location>
</feature>
<evidence type="ECO:0000313" key="2">
    <source>
        <dbReference type="EMBL" id="KAK1303596.1"/>
    </source>
</evidence>
<gene>
    <name evidence="2" type="ORF">QJS10_CPB11g01775</name>
</gene>
<feature type="region of interest" description="Disordered" evidence="1">
    <location>
        <begin position="1"/>
        <end position="73"/>
    </location>
</feature>
<dbReference type="GO" id="GO:0006360">
    <property type="term" value="P:transcription by RNA polymerase I"/>
    <property type="evidence" value="ECO:0007669"/>
    <property type="project" value="InterPro"/>
</dbReference>
<dbReference type="PANTHER" id="PTHR36720:SF1">
    <property type="entry name" value="TAF RNA POLYMERASE I SUBUNIT A"/>
    <property type="match status" value="1"/>
</dbReference>
<dbReference type="Pfam" id="PF14929">
    <property type="entry name" value="TAF1_subA"/>
    <property type="match status" value="1"/>
</dbReference>
<dbReference type="Proteomes" id="UP001180020">
    <property type="component" value="Unassembled WGS sequence"/>
</dbReference>
<dbReference type="GO" id="GO:0000120">
    <property type="term" value="C:RNA polymerase I transcription regulator complex"/>
    <property type="evidence" value="ECO:0007669"/>
    <property type="project" value="InterPro"/>
</dbReference>
<proteinExistence type="predicted"/>
<dbReference type="AlphaFoldDB" id="A0AAV9DRM0"/>
<feature type="compositionally biased region" description="Gly residues" evidence="1">
    <location>
        <begin position="39"/>
        <end position="51"/>
    </location>
</feature>
<dbReference type="InterPro" id="IPR039495">
    <property type="entry name" value="TAF1A"/>
</dbReference>
<sequence>MNCSNETLAADASRTKTTTKSRDKKRTRSATAAVEDGDGGGGGGGGGGGVGNYDDDGPRRPENRIFGPPTKPRKLERTSWLLHEHRGRLMRLLRGLTRGHAWREASGVLSVLLRGTPNGVSLTANRRMYVAAMELRSRLGKGQGFNTKIKNTYEVWMTKNSYMKKHPKKKYLVQLEYALFHYKQGNIEEALNSTRLLVQNHEAAMDPMVNLIHGLILYQLWYNNLPEELQLKEFDIPIPERSSGMAISGRSSVKQELVDHLDEHDTTRTRVKVSSDCISDTSVRNDKKVLTDSEVNPWGKHSHRDPSTQDFYLNESVEKEEGKATSNNYKQLDGVSIFSAHGLDRSLLPVRSEEFECSIDLHGRTGYELYTDSMKHLRAALYTNPPLMAALLPLIQLLLLGDRVAETCVELEKICHISNTALPFRLKASIMESVANSQFDVISKCYENVLLKDPLCSHSLSRIIKMHNSGTYSTKALLEMIALHLDATCGACDAWGELCMCFLKLQNMVMQDKCGDDLLSTNVKTVVNESNPMPISSSNAIRDVFMGQEARISWDLRCKWWRTRHFSRNVYLSEKQAGEWELLTYKAACASHLYGPKFEYVTSALNSLVDEKYSDKASVLQTHMCSSLHLQAKLEQNK</sequence>
<organism evidence="2 3">
    <name type="scientific">Acorus calamus</name>
    <name type="common">Sweet flag</name>
    <dbReference type="NCBI Taxonomy" id="4465"/>
    <lineage>
        <taxon>Eukaryota</taxon>
        <taxon>Viridiplantae</taxon>
        <taxon>Streptophyta</taxon>
        <taxon>Embryophyta</taxon>
        <taxon>Tracheophyta</taxon>
        <taxon>Spermatophyta</taxon>
        <taxon>Magnoliopsida</taxon>
        <taxon>Liliopsida</taxon>
        <taxon>Acoraceae</taxon>
        <taxon>Acorus</taxon>
    </lineage>
</organism>
<evidence type="ECO:0000256" key="1">
    <source>
        <dbReference type="SAM" id="MobiDB-lite"/>
    </source>
</evidence>
<dbReference type="PANTHER" id="PTHR36720">
    <property type="entry name" value="TAF RNA POLYMERASE I SUBUNIT A"/>
    <property type="match status" value="1"/>
</dbReference>
<keyword evidence="3" id="KW-1185">Reference proteome</keyword>
<evidence type="ECO:0000313" key="3">
    <source>
        <dbReference type="Proteomes" id="UP001180020"/>
    </source>
</evidence>
<reference evidence="2" key="1">
    <citation type="journal article" date="2023" name="Nat. Commun.">
        <title>Diploid and tetraploid genomes of Acorus and the evolution of monocots.</title>
        <authorList>
            <person name="Ma L."/>
            <person name="Liu K.W."/>
            <person name="Li Z."/>
            <person name="Hsiao Y.Y."/>
            <person name="Qi Y."/>
            <person name="Fu T."/>
            <person name="Tang G.D."/>
            <person name="Zhang D."/>
            <person name="Sun W.H."/>
            <person name="Liu D.K."/>
            <person name="Li Y."/>
            <person name="Chen G.Z."/>
            <person name="Liu X.D."/>
            <person name="Liao X.Y."/>
            <person name="Jiang Y.T."/>
            <person name="Yu X."/>
            <person name="Hao Y."/>
            <person name="Huang J."/>
            <person name="Zhao X.W."/>
            <person name="Ke S."/>
            <person name="Chen Y.Y."/>
            <person name="Wu W.L."/>
            <person name="Hsu J.L."/>
            <person name="Lin Y.F."/>
            <person name="Huang M.D."/>
            <person name="Li C.Y."/>
            <person name="Huang L."/>
            <person name="Wang Z.W."/>
            <person name="Zhao X."/>
            <person name="Zhong W.Y."/>
            <person name="Peng D.H."/>
            <person name="Ahmad S."/>
            <person name="Lan S."/>
            <person name="Zhang J.S."/>
            <person name="Tsai W.C."/>
            <person name="Van de Peer Y."/>
            <person name="Liu Z.J."/>
        </authorList>
    </citation>
    <scope>NUCLEOTIDE SEQUENCE</scope>
    <source>
        <strain evidence="2">CP</strain>
    </source>
</reference>
<dbReference type="EMBL" id="JAUJYO010000011">
    <property type="protein sequence ID" value="KAK1303596.1"/>
    <property type="molecule type" value="Genomic_DNA"/>
</dbReference>
<reference evidence="2" key="2">
    <citation type="submission" date="2023-06" db="EMBL/GenBank/DDBJ databases">
        <authorList>
            <person name="Ma L."/>
            <person name="Liu K.-W."/>
            <person name="Li Z."/>
            <person name="Hsiao Y.-Y."/>
            <person name="Qi Y."/>
            <person name="Fu T."/>
            <person name="Tang G."/>
            <person name="Zhang D."/>
            <person name="Sun W.-H."/>
            <person name="Liu D.-K."/>
            <person name="Li Y."/>
            <person name="Chen G.-Z."/>
            <person name="Liu X.-D."/>
            <person name="Liao X.-Y."/>
            <person name="Jiang Y.-T."/>
            <person name="Yu X."/>
            <person name="Hao Y."/>
            <person name="Huang J."/>
            <person name="Zhao X.-W."/>
            <person name="Ke S."/>
            <person name="Chen Y.-Y."/>
            <person name="Wu W.-L."/>
            <person name="Hsu J.-L."/>
            <person name="Lin Y.-F."/>
            <person name="Huang M.-D."/>
            <person name="Li C.-Y."/>
            <person name="Huang L."/>
            <person name="Wang Z.-W."/>
            <person name="Zhao X."/>
            <person name="Zhong W.-Y."/>
            <person name="Peng D.-H."/>
            <person name="Ahmad S."/>
            <person name="Lan S."/>
            <person name="Zhang J.-S."/>
            <person name="Tsai W.-C."/>
            <person name="Van De Peer Y."/>
            <person name="Liu Z.-J."/>
        </authorList>
    </citation>
    <scope>NUCLEOTIDE SEQUENCE</scope>
    <source>
        <strain evidence="2">CP</strain>
        <tissue evidence="2">Leaves</tissue>
    </source>
</reference>
<comment type="caution">
    <text evidence="2">The sequence shown here is derived from an EMBL/GenBank/DDBJ whole genome shotgun (WGS) entry which is preliminary data.</text>
</comment>